<feature type="compositionally biased region" description="Basic and acidic residues" evidence="2">
    <location>
        <begin position="826"/>
        <end position="858"/>
    </location>
</feature>
<dbReference type="InterPro" id="IPR012677">
    <property type="entry name" value="Nucleotide-bd_a/b_plait_sf"/>
</dbReference>
<dbReference type="AlphaFoldDB" id="A0A077ZMA2"/>
<feature type="region of interest" description="Disordered" evidence="2">
    <location>
        <begin position="826"/>
        <end position="861"/>
    </location>
</feature>
<feature type="region of interest" description="Disordered" evidence="2">
    <location>
        <begin position="732"/>
        <end position="755"/>
    </location>
</feature>
<sequence length="1020" mass="118163">MAKGSKRSRSRERDERKEHKRTSSRSPQQHRTSSSTNIGGDKQNGDKRKKDSGRDSSRSRRSDSPRRRTKLYIKDLPTEITEEIIKNEVQIFAKVSDFTMRKREKDGTIQATVTIKGGQRDGEKVKDQLNEKKKWEIQVQEIESERISSRSRDKQRERDREREREKDRIREKERERKRSRTRSKERKHRRSTSSSEKRKKKDNQESGKSSHHNQSQHHNQSDRNMSKSHSHSIHRQNSRSGNESRQQRDLAGKSNDDSVTVVVQQAVKPRSDVRVRELWLGNLPENITEKVLYSHFFIYGDIEKIELNQHKSYPYYAFVRFKLTSCTSRAYDQSSNQLEINGFKIKVQFSDYNKRPEIVGDLAGYDCTFQNCTTLFVAFIVNSQLPSQEKLEEVFQKYGKVRAIYMKQTSPNTQYRPHAFIDYYDHEDAKKAKEDMDKFGSIRLQLSDQSCEVLFAIKKRCKDFNSPHTGQQNQQSYQTVQNNVPIPHSTISQAQIQPNQHSVQNSQEAQQLIMTLQQSPDCKLNNFQYIIVQKIMQTNPQIAQTLINQVHSEPGNAKAIISNFITQLSQGKMINFEQPNQQIMGNFPMYQNNNYRQAYPNQMMPNYQQQYRQQFNNNYMQQRPMMMNQQNQMMGINPNMYRANMYQNNPINTFGANNPTQIRPMGGTQTLNQNFMGINDQNALNQLASPMQNPLLAGLQNENSNQASISNQSDQSQQMLSNLINMIKPSVKGPAAATSNSNAGNPELQSLNPQSNIMPNNMIGINQPPVINRLPYQNVLTPTSSAVNMNAPAQGGYGANSSVIPTANSNNTKEINDIVALIKQNRERQREQEEQQRQQQQEQDKKTQQTDNRNENQTKKPICVLDDDEQCIWSGFITRNKQFRVGVDAYRISGDHNEEFLNEYNLNVSHRTNFEDIEKYKIQGIVALTAQNDTQQDTFNEHIQYFQQKDRVIQQQTLYNEIQIGMVHLKNGLMFLVPPSQASKKYFWDERSHMLGIFIDSQSAQIQIAKFSNSYSGFGK</sequence>
<dbReference type="PROSITE" id="PS50102">
    <property type="entry name" value="RRM"/>
    <property type="match status" value="2"/>
</dbReference>
<dbReference type="SMART" id="SM00360">
    <property type="entry name" value="RRM"/>
    <property type="match status" value="3"/>
</dbReference>
<dbReference type="OrthoDB" id="639027at2759"/>
<evidence type="ECO:0000256" key="2">
    <source>
        <dbReference type="SAM" id="MobiDB-lite"/>
    </source>
</evidence>
<feature type="compositionally biased region" description="Basic and acidic residues" evidence="2">
    <location>
        <begin position="43"/>
        <end position="72"/>
    </location>
</feature>
<feature type="region of interest" description="Disordered" evidence="2">
    <location>
        <begin position="1"/>
        <end position="72"/>
    </location>
</feature>
<dbReference type="Proteomes" id="UP000039865">
    <property type="component" value="Unassembled WGS sequence"/>
</dbReference>
<feature type="domain" description="RRM" evidence="3">
    <location>
        <begin position="276"/>
        <end position="352"/>
    </location>
</feature>
<evidence type="ECO:0000313" key="5">
    <source>
        <dbReference type="Proteomes" id="UP000039865"/>
    </source>
</evidence>
<keyword evidence="5" id="KW-1185">Reference proteome</keyword>
<dbReference type="CDD" id="cd00590">
    <property type="entry name" value="RRM_SF"/>
    <property type="match status" value="1"/>
</dbReference>
<dbReference type="InterPro" id="IPR050907">
    <property type="entry name" value="SRSF"/>
</dbReference>
<dbReference type="InterPro" id="IPR012921">
    <property type="entry name" value="SPOC_C"/>
</dbReference>
<feature type="compositionally biased region" description="Basic and acidic residues" evidence="2">
    <location>
        <begin position="143"/>
        <end position="176"/>
    </location>
</feature>
<dbReference type="SUPFAM" id="SSF54928">
    <property type="entry name" value="RNA-binding domain, RBD"/>
    <property type="match status" value="2"/>
</dbReference>
<dbReference type="EMBL" id="CCKQ01000035">
    <property type="protein sequence ID" value="CDW71098.1"/>
    <property type="molecule type" value="Genomic_DNA"/>
</dbReference>
<dbReference type="Pfam" id="PF07744">
    <property type="entry name" value="SPOC"/>
    <property type="match status" value="1"/>
</dbReference>
<dbReference type="Pfam" id="PF00076">
    <property type="entry name" value="RRM_1"/>
    <property type="match status" value="2"/>
</dbReference>
<dbReference type="InParanoid" id="A0A077ZMA2"/>
<protein>
    <submittedName>
        <fullName evidence="4">Rna binding motif-containing zinc finger</fullName>
    </submittedName>
</protein>
<proteinExistence type="predicted"/>
<organism evidence="4 5">
    <name type="scientific">Stylonychia lemnae</name>
    <name type="common">Ciliate</name>
    <dbReference type="NCBI Taxonomy" id="5949"/>
    <lineage>
        <taxon>Eukaryota</taxon>
        <taxon>Sar</taxon>
        <taxon>Alveolata</taxon>
        <taxon>Ciliophora</taxon>
        <taxon>Intramacronucleata</taxon>
        <taxon>Spirotrichea</taxon>
        <taxon>Stichotrichia</taxon>
        <taxon>Sporadotrichida</taxon>
        <taxon>Oxytrichidae</taxon>
        <taxon>Stylonychinae</taxon>
        <taxon>Stylonychia</taxon>
    </lineage>
</organism>
<keyword evidence="1" id="KW-0694">RNA-binding</keyword>
<evidence type="ECO:0000256" key="1">
    <source>
        <dbReference type="PROSITE-ProRule" id="PRU00176"/>
    </source>
</evidence>
<reference evidence="4 5" key="1">
    <citation type="submission" date="2014-06" db="EMBL/GenBank/DDBJ databases">
        <authorList>
            <person name="Swart Estienne"/>
        </authorList>
    </citation>
    <scope>NUCLEOTIDE SEQUENCE [LARGE SCALE GENOMIC DNA]</scope>
    <source>
        <strain evidence="4 5">130c</strain>
    </source>
</reference>
<feature type="compositionally biased region" description="Basic and acidic residues" evidence="2">
    <location>
        <begin position="245"/>
        <end position="256"/>
    </location>
</feature>
<feature type="domain" description="RRM" evidence="3">
    <location>
        <begin position="373"/>
        <end position="449"/>
    </location>
</feature>
<feature type="compositionally biased region" description="Polar residues" evidence="2">
    <location>
        <begin position="737"/>
        <end position="755"/>
    </location>
</feature>
<feature type="compositionally biased region" description="Basic residues" evidence="2">
    <location>
        <begin position="226"/>
        <end position="237"/>
    </location>
</feature>
<feature type="region of interest" description="Disordered" evidence="2">
    <location>
        <begin position="141"/>
        <end position="261"/>
    </location>
</feature>
<dbReference type="InterPro" id="IPR035979">
    <property type="entry name" value="RBD_domain_sf"/>
</dbReference>
<evidence type="ECO:0000259" key="3">
    <source>
        <dbReference type="PROSITE" id="PS50102"/>
    </source>
</evidence>
<feature type="compositionally biased region" description="Polar residues" evidence="2">
    <location>
        <begin position="24"/>
        <end position="38"/>
    </location>
</feature>
<feature type="compositionally biased region" description="Basic residues" evidence="2">
    <location>
        <begin position="1"/>
        <end position="10"/>
    </location>
</feature>
<dbReference type="Gene3D" id="3.30.70.330">
    <property type="match status" value="2"/>
</dbReference>
<dbReference type="PANTHER" id="PTHR23147">
    <property type="entry name" value="SERINE/ARGININE RICH SPLICING FACTOR"/>
    <property type="match status" value="1"/>
</dbReference>
<dbReference type="GO" id="GO:0003723">
    <property type="term" value="F:RNA binding"/>
    <property type="evidence" value="ECO:0007669"/>
    <property type="project" value="UniProtKB-UniRule"/>
</dbReference>
<feature type="compositionally biased region" description="Basic residues" evidence="2">
    <location>
        <begin position="177"/>
        <end position="201"/>
    </location>
</feature>
<evidence type="ECO:0000313" key="4">
    <source>
        <dbReference type="EMBL" id="CDW71098.1"/>
    </source>
</evidence>
<dbReference type="InterPro" id="IPR000504">
    <property type="entry name" value="RRM_dom"/>
</dbReference>
<gene>
    <name evidence="4" type="primary">Contig12803.g13664</name>
    <name evidence="4" type="ORF">STYLEM_37</name>
</gene>
<accession>A0A077ZMA2</accession>
<name>A0A077ZMA2_STYLE</name>